<evidence type="ECO:0000256" key="4">
    <source>
        <dbReference type="ARBA" id="ARBA00022737"/>
    </source>
</evidence>
<comment type="similarity">
    <text evidence="2">Belongs to the WD repeat DDB2/WDR76 family.</text>
</comment>
<dbReference type="GO" id="GO:0003684">
    <property type="term" value="F:damaged DNA binding"/>
    <property type="evidence" value="ECO:0007669"/>
    <property type="project" value="InterPro"/>
</dbReference>
<dbReference type="InterPro" id="IPR015943">
    <property type="entry name" value="WD40/YVTN_repeat-like_dom_sf"/>
</dbReference>
<dbReference type="Proteomes" id="UP000499080">
    <property type="component" value="Unassembled WGS sequence"/>
</dbReference>
<dbReference type="EMBL" id="BGPR01005397">
    <property type="protein sequence ID" value="GBN09830.1"/>
    <property type="molecule type" value="Genomic_DNA"/>
</dbReference>
<protein>
    <submittedName>
        <fullName evidence="7">Uncharacterized protein</fullName>
    </submittedName>
</protein>
<dbReference type="GO" id="GO:0009411">
    <property type="term" value="P:response to UV"/>
    <property type="evidence" value="ECO:0007669"/>
    <property type="project" value="TreeGrafter"/>
</dbReference>
<dbReference type="Gene3D" id="2.130.10.10">
    <property type="entry name" value="YVTN repeat-like/Quinoprotein amine dehydrogenase"/>
    <property type="match status" value="1"/>
</dbReference>
<proteinExistence type="inferred from homology"/>
<dbReference type="GO" id="GO:0080008">
    <property type="term" value="C:Cul4-RING E3 ubiquitin ligase complex"/>
    <property type="evidence" value="ECO:0007669"/>
    <property type="project" value="InterPro"/>
</dbReference>
<evidence type="ECO:0000256" key="6">
    <source>
        <dbReference type="ARBA" id="ARBA00023242"/>
    </source>
</evidence>
<evidence type="ECO:0000313" key="7">
    <source>
        <dbReference type="EMBL" id="GBN09830.1"/>
    </source>
</evidence>
<keyword evidence="3" id="KW-0853">WD repeat</keyword>
<keyword evidence="8" id="KW-1185">Reference proteome</keyword>
<evidence type="ECO:0000256" key="3">
    <source>
        <dbReference type="ARBA" id="ARBA00022574"/>
    </source>
</evidence>
<dbReference type="AlphaFoldDB" id="A0A4Y2L6K2"/>
<keyword evidence="4" id="KW-0677">Repeat</keyword>
<evidence type="ECO:0000256" key="5">
    <source>
        <dbReference type="ARBA" id="ARBA00022786"/>
    </source>
</evidence>
<name>A0A4Y2L6K2_ARAVE</name>
<evidence type="ECO:0000313" key="8">
    <source>
        <dbReference type="Proteomes" id="UP000499080"/>
    </source>
</evidence>
<dbReference type="PANTHER" id="PTHR15169">
    <property type="entry name" value="DAMAGE-SPECIFIC DNA BINDING PROTEIN 2"/>
    <property type="match status" value="1"/>
</dbReference>
<dbReference type="GO" id="GO:0005634">
    <property type="term" value="C:nucleus"/>
    <property type="evidence" value="ECO:0007669"/>
    <property type="project" value="UniProtKB-SubCell"/>
</dbReference>
<evidence type="ECO:0000256" key="2">
    <source>
        <dbReference type="ARBA" id="ARBA00005434"/>
    </source>
</evidence>
<dbReference type="GO" id="GO:0006281">
    <property type="term" value="P:DNA repair"/>
    <property type="evidence" value="ECO:0007669"/>
    <property type="project" value="InterPro"/>
</dbReference>
<sequence length="145" mass="16492">MNECFARCIDFFDGSPGKVFHKLWSPTGGILSVNVFNISSDCLASGTGSNVVFWKDKDVFDGPAFQRENIVQEVNSSKWRQIKKRESSQAAIMDKCKRNCCWRKVRKIHRTIELFKKQSATVNLSLNADTVEVDYEKEIPAVTSH</sequence>
<comment type="caution">
    <text evidence="7">The sequence shown here is derived from an EMBL/GenBank/DDBJ whole genome shotgun (WGS) entry which is preliminary data.</text>
</comment>
<keyword evidence="5" id="KW-0833">Ubl conjugation pathway</keyword>
<comment type="subcellular location">
    <subcellularLocation>
        <location evidence="1">Nucleus</location>
    </subcellularLocation>
</comment>
<keyword evidence="6" id="KW-0539">Nucleus</keyword>
<dbReference type="OrthoDB" id="9890280at2759"/>
<dbReference type="PANTHER" id="PTHR15169:SF0">
    <property type="entry name" value="DNA DAMAGE-BINDING PROTEIN 2"/>
    <property type="match status" value="1"/>
</dbReference>
<reference evidence="7 8" key="1">
    <citation type="journal article" date="2019" name="Sci. Rep.">
        <title>Orb-weaving spider Araneus ventricosus genome elucidates the spidroin gene catalogue.</title>
        <authorList>
            <person name="Kono N."/>
            <person name="Nakamura H."/>
            <person name="Ohtoshi R."/>
            <person name="Moran D.A.P."/>
            <person name="Shinohara A."/>
            <person name="Yoshida Y."/>
            <person name="Fujiwara M."/>
            <person name="Mori M."/>
            <person name="Tomita M."/>
            <person name="Arakawa K."/>
        </authorList>
    </citation>
    <scope>NUCLEOTIDE SEQUENCE [LARGE SCALE GENOMIC DNA]</scope>
</reference>
<gene>
    <name evidence="7" type="ORF">AVEN_224501_1</name>
</gene>
<dbReference type="InterPro" id="IPR033312">
    <property type="entry name" value="DDB2"/>
</dbReference>
<organism evidence="7 8">
    <name type="scientific">Araneus ventricosus</name>
    <name type="common">Orbweaver spider</name>
    <name type="synonym">Epeira ventricosa</name>
    <dbReference type="NCBI Taxonomy" id="182803"/>
    <lineage>
        <taxon>Eukaryota</taxon>
        <taxon>Metazoa</taxon>
        <taxon>Ecdysozoa</taxon>
        <taxon>Arthropoda</taxon>
        <taxon>Chelicerata</taxon>
        <taxon>Arachnida</taxon>
        <taxon>Araneae</taxon>
        <taxon>Araneomorphae</taxon>
        <taxon>Entelegynae</taxon>
        <taxon>Araneoidea</taxon>
        <taxon>Araneidae</taxon>
        <taxon>Araneus</taxon>
    </lineage>
</organism>
<accession>A0A4Y2L6K2</accession>
<evidence type="ECO:0000256" key="1">
    <source>
        <dbReference type="ARBA" id="ARBA00004123"/>
    </source>
</evidence>